<protein>
    <submittedName>
        <fullName evidence="1">DNA-binding protein</fullName>
    </submittedName>
</protein>
<evidence type="ECO:0000313" key="2">
    <source>
        <dbReference type="Proteomes" id="UP000297549"/>
    </source>
</evidence>
<dbReference type="RefSeq" id="WP_135462768.1">
    <property type="nucleotide sequence ID" value="NZ_SRLC01000001.1"/>
</dbReference>
<evidence type="ECO:0000313" key="1">
    <source>
        <dbReference type="EMBL" id="TGE25189.1"/>
    </source>
</evidence>
<accession>A0A4Z0Q6Z2</accession>
<dbReference type="AlphaFoldDB" id="A0A4Z0Q6Z2"/>
<comment type="caution">
    <text evidence="1">The sequence shown here is derived from an EMBL/GenBank/DDBJ whole genome shotgun (WGS) entry which is preliminary data.</text>
</comment>
<dbReference type="OrthoDB" id="886362at2"/>
<dbReference type="Proteomes" id="UP000297549">
    <property type="component" value="Unassembled WGS sequence"/>
</dbReference>
<keyword evidence="2" id="KW-1185">Reference proteome</keyword>
<keyword evidence="1" id="KW-0238">DNA-binding</keyword>
<organism evidence="1 2">
    <name type="scientific">Hymenobacter aquaticus</name>
    <dbReference type="NCBI Taxonomy" id="1867101"/>
    <lineage>
        <taxon>Bacteria</taxon>
        <taxon>Pseudomonadati</taxon>
        <taxon>Bacteroidota</taxon>
        <taxon>Cytophagia</taxon>
        <taxon>Cytophagales</taxon>
        <taxon>Hymenobacteraceae</taxon>
        <taxon>Hymenobacter</taxon>
    </lineage>
</organism>
<reference evidence="1 2" key="1">
    <citation type="submission" date="2019-04" db="EMBL/GenBank/DDBJ databases">
        <authorList>
            <person name="Feng G."/>
            <person name="Zhang J."/>
            <person name="Zhu H."/>
        </authorList>
    </citation>
    <scope>NUCLEOTIDE SEQUENCE [LARGE SCALE GENOMIC DNA]</scope>
    <source>
        <strain evidence="1 2">JCM 31653</strain>
    </source>
</reference>
<name>A0A4Z0Q6Z2_9BACT</name>
<dbReference type="GO" id="GO:0003677">
    <property type="term" value="F:DNA binding"/>
    <property type="evidence" value="ECO:0007669"/>
    <property type="project" value="UniProtKB-KW"/>
</dbReference>
<dbReference type="EMBL" id="SRLC01000001">
    <property type="protein sequence ID" value="TGE25189.1"/>
    <property type="molecule type" value="Genomic_DNA"/>
</dbReference>
<gene>
    <name evidence="1" type="ORF">E5K00_08330</name>
</gene>
<proteinExistence type="predicted"/>
<sequence>MKLLLISSKKLGRLISEIIDEGIRLLLQEVQISQPKEGYSAEETVYLTTKQALAYLHISKPTLNKLRRQGLVRGLRVSDKRVLCEKSN</sequence>